<accession>A0A0S2LIZ8</accession>
<name>A0A0S2LIZ8_CRYD1</name>
<dbReference type="OrthoDB" id="3512845at2759"/>
<dbReference type="VEuPathDB" id="FungiDB:CNE01635"/>
<dbReference type="Gene3D" id="3.40.50.300">
    <property type="entry name" value="P-loop containing nucleotide triphosphate hydrolases"/>
    <property type="match status" value="1"/>
</dbReference>
<proteinExistence type="predicted"/>
<evidence type="ECO:0000256" key="1">
    <source>
        <dbReference type="SAM" id="MobiDB-lite"/>
    </source>
</evidence>
<dbReference type="GeneID" id="36392858"/>
<dbReference type="SUPFAM" id="SSF52540">
    <property type="entry name" value="P-loop containing nucleoside triphosphate hydrolases"/>
    <property type="match status" value="1"/>
</dbReference>
<feature type="region of interest" description="Disordered" evidence="1">
    <location>
        <begin position="228"/>
        <end position="330"/>
    </location>
</feature>
<evidence type="ECO:0000313" key="3">
    <source>
        <dbReference type="Proteomes" id="UP000002149"/>
    </source>
</evidence>
<dbReference type="PANTHER" id="PTHR43883:SF1">
    <property type="entry name" value="GLUCONOKINASE"/>
    <property type="match status" value="1"/>
</dbReference>
<feature type="compositionally biased region" description="Low complexity" evidence="1">
    <location>
        <begin position="265"/>
        <end position="294"/>
    </location>
</feature>
<evidence type="ECO:0000313" key="2">
    <source>
        <dbReference type="EMBL" id="ALO60558.1"/>
    </source>
</evidence>
<dbReference type="EMBL" id="AE017345">
    <property type="protein sequence ID" value="ALO60558.1"/>
    <property type="molecule type" value="Genomic_DNA"/>
</dbReference>
<gene>
    <name evidence="2" type="ordered locus">CNE01635</name>
</gene>
<dbReference type="InterPro" id="IPR052732">
    <property type="entry name" value="Cell-binding_unc_protein"/>
</dbReference>
<protein>
    <submittedName>
        <fullName evidence="2">Uncharacterized protein</fullName>
    </submittedName>
</protein>
<dbReference type="RefSeq" id="XP_024514369.1">
    <property type="nucleotide sequence ID" value="XM_024658518.1"/>
</dbReference>
<reference evidence="2 3" key="1">
    <citation type="journal article" date="2005" name="Science">
        <title>The genome of the basidiomycetous yeast and human pathogen Cryptococcus neoformans.</title>
        <authorList>
            <person name="Loftus B.J."/>
            <person name="Fung E."/>
            <person name="Roncaglia P."/>
            <person name="Rowley D."/>
            <person name="Amedeo P."/>
            <person name="Bruno D."/>
            <person name="Vamathevan J."/>
            <person name="Miranda M."/>
            <person name="Anderson I.J."/>
            <person name="Fraser J.A."/>
            <person name="Allen J.E."/>
            <person name="Bosdet I.E."/>
            <person name="Brent M.R."/>
            <person name="Chiu R."/>
            <person name="Doering T.L."/>
            <person name="Donlin M.J."/>
            <person name="D'Souza C.A."/>
            <person name="Fox D.S."/>
            <person name="Grinberg V."/>
            <person name="Fu J."/>
            <person name="Fukushima M."/>
            <person name="Haas B.J."/>
            <person name="Huang J.C."/>
            <person name="Janbon G."/>
            <person name="Jones S.J."/>
            <person name="Koo H.L."/>
            <person name="Krzywinski M.I."/>
            <person name="Kwon-Chung J.K."/>
            <person name="Lengeler K.B."/>
            <person name="Maiti R."/>
            <person name="Marra M.A."/>
            <person name="Marra R.E."/>
            <person name="Mathewson C.A."/>
            <person name="Mitchell T.G."/>
            <person name="Pertea M."/>
            <person name="Riggs F.R."/>
            <person name="Salzberg S.L."/>
            <person name="Schein J.E."/>
            <person name="Shvartsbeyn A."/>
            <person name="Shin H."/>
            <person name="Shumway M."/>
            <person name="Specht C.A."/>
            <person name="Suh B.B."/>
            <person name="Tenney A."/>
            <person name="Utterback T.R."/>
            <person name="Wickes B.L."/>
            <person name="Wortman J.R."/>
            <person name="Wye N.H."/>
            <person name="Kronstad J.W."/>
            <person name="Lodge J.K."/>
            <person name="Heitman J."/>
            <person name="Davis R.W."/>
            <person name="Fraser C.M."/>
            <person name="Hyman R.W."/>
        </authorList>
    </citation>
    <scope>NUCLEOTIDE SEQUENCE [LARGE SCALE GENOMIC DNA]</scope>
    <source>
        <strain evidence="3">JEC21 / ATCC MYA-565</strain>
    </source>
</reference>
<organism evidence="2 3">
    <name type="scientific">Cryptococcus deneoformans (strain JEC21 / ATCC MYA-565)</name>
    <name type="common">Cryptococcus neoformans var. neoformans serotype D</name>
    <dbReference type="NCBI Taxonomy" id="214684"/>
    <lineage>
        <taxon>Eukaryota</taxon>
        <taxon>Fungi</taxon>
        <taxon>Dikarya</taxon>
        <taxon>Basidiomycota</taxon>
        <taxon>Agaricomycotina</taxon>
        <taxon>Tremellomycetes</taxon>
        <taxon>Tremellales</taxon>
        <taxon>Cryptococcaceae</taxon>
        <taxon>Cryptococcus</taxon>
        <taxon>Cryptococcus neoformans species complex</taxon>
    </lineage>
</organism>
<dbReference type="STRING" id="214684.A0A0S2LIZ8"/>
<dbReference type="PaxDb" id="214684-A0A0S2LIZ8"/>
<dbReference type="InterPro" id="IPR027417">
    <property type="entry name" value="P-loop_NTPase"/>
</dbReference>
<dbReference type="AlphaFoldDB" id="A0A0S2LIZ8"/>
<dbReference type="Pfam" id="PF13671">
    <property type="entry name" value="AAA_33"/>
    <property type="match status" value="1"/>
</dbReference>
<dbReference type="KEGG" id="cne:CNE01635"/>
<feature type="compositionally biased region" description="Basic and acidic residues" evidence="1">
    <location>
        <begin position="228"/>
        <end position="246"/>
    </location>
</feature>
<dbReference type="PANTHER" id="PTHR43883">
    <property type="entry name" value="SLR0207 PROTEIN"/>
    <property type="match status" value="1"/>
</dbReference>
<keyword evidence="3" id="KW-1185">Reference proteome</keyword>
<dbReference type="InParanoid" id="A0A0S2LIZ8"/>
<feature type="compositionally biased region" description="Polar residues" evidence="1">
    <location>
        <begin position="310"/>
        <end position="323"/>
    </location>
</feature>
<dbReference type="Proteomes" id="UP000002149">
    <property type="component" value="Chromosome 5"/>
</dbReference>
<sequence>MMQVENTTPICDGTFVAINNLSPQNANTSSLEPQVLLILVGLPGSGKTTFAEALVRASSMYITPPEGTGKVQPSVIRRPWMRASQDDAPSKRRQECESRVRWGLKNGYNVLVDRVGFDPVQRSHFVAIADDQLPRPLVYCLILSVSQDTLQSRLLGRESHPTIHGGEEGMRVLSQMSRLFQPPTIYGGEGLDRMYVLDEINQPSAAEGWSDQRVLEIVDRVGNDGRREVGERKNYRPAPRIHDDNASPRGASNNFRGGRRGMWGGSRIRGSWDGRGSWRSRGGYKGPSSGWSSREGSRGTGGGTGFPPASLSSHNPYNRSFGNQGAPGGA</sequence>